<dbReference type="GO" id="GO:0003735">
    <property type="term" value="F:structural constituent of ribosome"/>
    <property type="evidence" value="ECO:0007669"/>
    <property type="project" value="InterPro"/>
</dbReference>
<name>E9NZX0_BIGNA</name>
<evidence type="ECO:0000256" key="1">
    <source>
        <dbReference type="ARBA" id="ARBA00008931"/>
    </source>
</evidence>
<dbReference type="GO" id="GO:0019843">
    <property type="term" value="F:rRNA binding"/>
    <property type="evidence" value="ECO:0007669"/>
    <property type="project" value="InterPro"/>
</dbReference>
<dbReference type="PANTHER" id="PTHR12220:SF13">
    <property type="entry name" value="LARGE RIBOSOMAL SUBUNIT PROTEIN UL16M"/>
    <property type="match status" value="1"/>
</dbReference>
<evidence type="ECO:0000313" key="5">
    <source>
        <dbReference type="EMBL" id="ADV41817.1"/>
    </source>
</evidence>
<reference evidence="5" key="2">
    <citation type="submission" date="2011-01" db="EMBL/GenBank/DDBJ databases">
        <authorList>
            <person name="McFadden G."/>
        </authorList>
    </citation>
    <scope>NUCLEOTIDE SEQUENCE</scope>
</reference>
<proteinExistence type="inferred from homology"/>
<dbReference type="Gene3D" id="3.90.1170.10">
    <property type="entry name" value="Ribosomal protein L10e/L16"/>
    <property type="match status" value="1"/>
</dbReference>
<dbReference type="GO" id="GO:0005762">
    <property type="term" value="C:mitochondrial large ribosomal subunit"/>
    <property type="evidence" value="ECO:0007669"/>
    <property type="project" value="TreeGrafter"/>
</dbReference>
<keyword evidence="5" id="KW-0496">Mitochondrion</keyword>
<sequence length="138" mass="15726">MKKKKIFLRRLLRNKPTQISGVSGSLSLGEYGVISAEPGFLTRNQREAIRKLLARRLKPINGRYWVYINHFVDMTQKSKGARMGKGRGAFSCEKSPIRSGQMLCEFSGLEDKAARELHSSLTKKLPINTSFVYDELYK</sequence>
<dbReference type="InterPro" id="IPR016180">
    <property type="entry name" value="Ribosomal_uL16_dom"/>
</dbReference>
<accession>E9NZX0</accession>
<dbReference type="CDD" id="cd01433">
    <property type="entry name" value="Ribosomal_L16_L10e"/>
    <property type="match status" value="1"/>
</dbReference>
<dbReference type="InterPro" id="IPR036920">
    <property type="entry name" value="Ribosomal_uL16_sf"/>
</dbReference>
<organism evidence="5">
    <name type="scientific">Bigelowiella natans</name>
    <name type="common">Pedinomonas minutissima</name>
    <name type="synonym">Chlorarachnion sp. (strain CCMP621)</name>
    <dbReference type="NCBI Taxonomy" id="227086"/>
    <lineage>
        <taxon>Eukaryota</taxon>
        <taxon>Sar</taxon>
        <taxon>Rhizaria</taxon>
        <taxon>Cercozoa</taxon>
        <taxon>Chlorarachniophyceae</taxon>
        <taxon>Bigelowiella</taxon>
    </lineage>
</organism>
<dbReference type="Pfam" id="PF00252">
    <property type="entry name" value="Ribosomal_L16"/>
    <property type="match status" value="1"/>
</dbReference>
<protein>
    <submittedName>
        <fullName evidence="5">Ribosomal protein L16</fullName>
    </submittedName>
</protein>
<dbReference type="SUPFAM" id="SSF54686">
    <property type="entry name" value="Ribosomal protein L16p/L10e"/>
    <property type="match status" value="1"/>
</dbReference>
<keyword evidence="2 4" id="KW-0689">Ribosomal protein</keyword>
<dbReference type="PRINTS" id="PR00060">
    <property type="entry name" value="RIBOSOMALL16"/>
</dbReference>
<reference evidence="5" key="1">
    <citation type="submission" date="2011-01" db="EMBL/GenBank/DDBJ databases">
        <authorList>
            <person name="Burger G."/>
        </authorList>
    </citation>
    <scope>NUCLEOTIDE SEQUENCE</scope>
</reference>
<dbReference type="EMBL" id="HQ840955">
    <property type="protein sequence ID" value="ADV41817.1"/>
    <property type="molecule type" value="Genomic_DNA"/>
</dbReference>
<dbReference type="InterPro" id="IPR047873">
    <property type="entry name" value="Ribosomal_uL16"/>
</dbReference>
<dbReference type="AlphaFoldDB" id="E9NZX0"/>
<gene>
    <name evidence="5" type="primary">rpl16</name>
</gene>
<evidence type="ECO:0000256" key="3">
    <source>
        <dbReference type="ARBA" id="ARBA00023274"/>
    </source>
</evidence>
<comment type="similarity">
    <text evidence="1 4">Belongs to the universal ribosomal protein uL16 family.</text>
</comment>
<keyword evidence="3 4" id="KW-0687">Ribonucleoprotein</keyword>
<geneLocation type="mitochondrion" evidence="5"/>
<dbReference type="GO" id="GO:0032543">
    <property type="term" value="P:mitochondrial translation"/>
    <property type="evidence" value="ECO:0007669"/>
    <property type="project" value="TreeGrafter"/>
</dbReference>
<evidence type="ECO:0000256" key="4">
    <source>
        <dbReference type="RuleBase" id="RU004413"/>
    </source>
</evidence>
<dbReference type="PANTHER" id="PTHR12220">
    <property type="entry name" value="50S/60S RIBOSOMAL PROTEIN L16"/>
    <property type="match status" value="1"/>
</dbReference>
<evidence type="ECO:0000256" key="2">
    <source>
        <dbReference type="ARBA" id="ARBA00022980"/>
    </source>
</evidence>
<dbReference type="InterPro" id="IPR000114">
    <property type="entry name" value="Ribosomal_uL16_bact-type"/>
</dbReference>